<keyword evidence="2" id="KW-0540">Nuclease</keyword>
<keyword evidence="6" id="KW-0346">Stress response</keyword>
<keyword evidence="4" id="KW-0378">Hydrolase</keyword>
<dbReference type="InterPro" id="IPR038570">
    <property type="entry name" value="HicA_sf"/>
</dbReference>
<reference evidence="7 8" key="1">
    <citation type="journal article" date="2019" name="Int. J. Syst. Evol. Microbiol.">
        <title>The Global Catalogue of Microorganisms (GCM) 10K type strain sequencing project: providing services to taxonomists for standard genome sequencing and annotation.</title>
        <authorList>
            <consortium name="The Broad Institute Genomics Platform"/>
            <consortium name="The Broad Institute Genome Sequencing Center for Infectious Disease"/>
            <person name="Wu L."/>
            <person name="Ma J."/>
        </authorList>
    </citation>
    <scope>NUCLEOTIDE SEQUENCE [LARGE SCALE GENOMIC DNA]</scope>
    <source>
        <strain evidence="7 8">JCM 16327</strain>
    </source>
</reference>
<name>A0AAV3SZ17_9EURY</name>
<evidence type="ECO:0000256" key="5">
    <source>
        <dbReference type="ARBA" id="ARBA00022884"/>
    </source>
</evidence>
<proteinExistence type="predicted"/>
<dbReference type="RefSeq" id="WP_227261873.1">
    <property type="nucleotide sequence ID" value="NZ_BAAADU010000002.1"/>
</dbReference>
<dbReference type="GO" id="GO:0004519">
    <property type="term" value="F:endonuclease activity"/>
    <property type="evidence" value="ECO:0007669"/>
    <property type="project" value="UniProtKB-KW"/>
</dbReference>
<dbReference type="InterPro" id="IPR012933">
    <property type="entry name" value="HicA_mRNA_interferase"/>
</dbReference>
<evidence type="ECO:0000313" key="7">
    <source>
        <dbReference type="EMBL" id="GAA0645193.1"/>
    </source>
</evidence>
<evidence type="ECO:0000256" key="3">
    <source>
        <dbReference type="ARBA" id="ARBA00022759"/>
    </source>
</evidence>
<keyword evidence="5" id="KW-0694">RNA-binding</keyword>
<dbReference type="GO" id="GO:0016787">
    <property type="term" value="F:hydrolase activity"/>
    <property type="evidence" value="ECO:0007669"/>
    <property type="project" value="UniProtKB-KW"/>
</dbReference>
<evidence type="ECO:0000256" key="1">
    <source>
        <dbReference type="ARBA" id="ARBA00022649"/>
    </source>
</evidence>
<keyword evidence="3" id="KW-0255">Endonuclease</keyword>
<evidence type="ECO:0000256" key="2">
    <source>
        <dbReference type="ARBA" id="ARBA00022722"/>
    </source>
</evidence>
<gene>
    <name evidence="7" type="ORF">GCM10009019_04120</name>
</gene>
<evidence type="ECO:0008006" key="9">
    <source>
        <dbReference type="Google" id="ProtNLM"/>
    </source>
</evidence>
<dbReference type="Pfam" id="PF07927">
    <property type="entry name" value="HicA_toxin"/>
    <property type="match status" value="1"/>
</dbReference>
<evidence type="ECO:0000256" key="6">
    <source>
        <dbReference type="ARBA" id="ARBA00023016"/>
    </source>
</evidence>
<dbReference type="GeneID" id="68572474"/>
<dbReference type="Proteomes" id="UP001500194">
    <property type="component" value="Unassembled WGS sequence"/>
</dbReference>
<dbReference type="SUPFAM" id="SSF54786">
    <property type="entry name" value="YcfA/nrd intein domain"/>
    <property type="match status" value="1"/>
</dbReference>
<dbReference type="Gene3D" id="3.30.920.30">
    <property type="entry name" value="Hypothetical protein"/>
    <property type="match status" value="1"/>
</dbReference>
<evidence type="ECO:0000256" key="4">
    <source>
        <dbReference type="ARBA" id="ARBA00022801"/>
    </source>
</evidence>
<accession>A0AAV3SZ17</accession>
<sequence length="83" mass="9491">MTYADFSGREIVKALRSKRYRPIGRTGSHVKLRYEHPETDEVRIVTVPLTDANHISQDTYRSIAAQCGADDFDAWCTWIADNC</sequence>
<organism evidence="7 8">
    <name type="scientific">Salarchaeum japonicum</name>
    <dbReference type="NCBI Taxonomy" id="555573"/>
    <lineage>
        <taxon>Archaea</taxon>
        <taxon>Methanobacteriati</taxon>
        <taxon>Methanobacteriota</taxon>
        <taxon>Stenosarchaea group</taxon>
        <taxon>Halobacteria</taxon>
        <taxon>Halobacteriales</taxon>
        <taxon>Halobacteriaceae</taxon>
    </lineage>
</organism>
<dbReference type="GO" id="GO:0003729">
    <property type="term" value="F:mRNA binding"/>
    <property type="evidence" value="ECO:0007669"/>
    <property type="project" value="InterPro"/>
</dbReference>
<keyword evidence="1" id="KW-1277">Toxin-antitoxin system</keyword>
<comment type="caution">
    <text evidence="7">The sequence shown here is derived from an EMBL/GenBank/DDBJ whole genome shotgun (WGS) entry which is preliminary data.</text>
</comment>
<evidence type="ECO:0000313" key="8">
    <source>
        <dbReference type="Proteomes" id="UP001500194"/>
    </source>
</evidence>
<dbReference type="AlphaFoldDB" id="A0AAV3SZ17"/>
<protein>
    <recommendedName>
        <fullName evidence="9">Type II toxin-antitoxin system HicA family toxin</fullName>
    </recommendedName>
</protein>
<keyword evidence="8" id="KW-1185">Reference proteome</keyword>
<dbReference type="EMBL" id="BAAADU010000002">
    <property type="protein sequence ID" value="GAA0645193.1"/>
    <property type="molecule type" value="Genomic_DNA"/>
</dbReference>